<organism evidence="1 2">
    <name type="scientific">Panagrellus redivivus</name>
    <name type="common">Microworm</name>
    <dbReference type="NCBI Taxonomy" id="6233"/>
    <lineage>
        <taxon>Eukaryota</taxon>
        <taxon>Metazoa</taxon>
        <taxon>Ecdysozoa</taxon>
        <taxon>Nematoda</taxon>
        <taxon>Chromadorea</taxon>
        <taxon>Rhabditida</taxon>
        <taxon>Tylenchina</taxon>
        <taxon>Panagrolaimomorpha</taxon>
        <taxon>Panagrolaimoidea</taxon>
        <taxon>Panagrolaimidae</taxon>
        <taxon>Panagrellus</taxon>
    </lineage>
</organism>
<dbReference type="AlphaFoldDB" id="A0A7E4ZRZ9"/>
<sequence length="103" mass="11194">MFMCSSKNPTPSAREFEITHIQTILKTRAAGSLKTMMTGRVGLKCMYQTALPRMVGGAIVDEGFDTILNIGFDRKFDVLWVGYPMHVASGYKPCAGGPTFGGL</sequence>
<protein>
    <submittedName>
        <fullName evidence="2">Peptidase A1 domain-containing protein</fullName>
    </submittedName>
</protein>
<evidence type="ECO:0000313" key="2">
    <source>
        <dbReference type="WBParaSite" id="Pan_g13668.t1"/>
    </source>
</evidence>
<dbReference type="WBParaSite" id="Pan_g13668.t1">
    <property type="protein sequence ID" value="Pan_g13668.t1"/>
    <property type="gene ID" value="Pan_g13668"/>
</dbReference>
<evidence type="ECO:0000313" key="1">
    <source>
        <dbReference type="Proteomes" id="UP000492821"/>
    </source>
</evidence>
<dbReference type="Proteomes" id="UP000492821">
    <property type="component" value="Unassembled WGS sequence"/>
</dbReference>
<accession>A0A7E4ZRZ9</accession>
<proteinExistence type="predicted"/>
<reference evidence="1" key="1">
    <citation type="journal article" date="2013" name="Genetics">
        <title>The draft genome and transcriptome of Panagrellus redivivus are shaped by the harsh demands of a free-living lifestyle.</title>
        <authorList>
            <person name="Srinivasan J."/>
            <person name="Dillman A.R."/>
            <person name="Macchietto M.G."/>
            <person name="Heikkinen L."/>
            <person name="Lakso M."/>
            <person name="Fracchia K.M."/>
            <person name="Antoshechkin I."/>
            <person name="Mortazavi A."/>
            <person name="Wong G."/>
            <person name="Sternberg P.W."/>
        </authorList>
    </citation>
    <scope>NUCLEOTIDE SEQUENCE [LARGE SCALE GENOMIC DNA]</scope>
    <source>
        <strain evidence="1">MT8872</strain>
    </source>
</reference>
<name>A0A7E4ZRZ9_PANRE</name>
<reference evidence="2" key="2">
    <citation type="submission" date="2020-10" db="UniProtKB">
        <authorList>
            <consortium name="WormBaseParasite"/>
        </authorList>
    </citation>
    <scope>IDENTIFICATION</scope>
</reference>
<keyword evidence="1" id="KW-1185">Reference proteome</keyword>